<accession>A0A1E1LHL4</accession>
<dbReference type="Proteomes" id="UP000178912">
    <property type="component" value="Unassembled WGS sequence"/>
</dbReference>
<keyword evidence="2" id="KW-1185">Reference proteome</keyword>
<name>A0A1E1LHL4_9HELO</name>
<dbReference type="AlphaFoldDB" id="A0A1E1LHL4"/>
<gene>
    <name evidence="1" type="ORF">RAG0_14637</name>
</gene>
<organism evidence="1 2">
    <name type="scientific">Rhynchosporium agropyri</name>
    <dbReference type="NCBI Taxonomy" id="914238"/>
    <lineage>
        <taxon>Eukaryota</taxon>
        <taxon>Fungi</taxon>
        <taxon>Dikarya</taxon>
        <taxon>Ascomycota</taxon>
        <taxon>Pezizomycotina</taxon>
        <taxon>Leotiomycetes</taxon>
        <taxon>Helotiales</taxon>
        <taxon>Ploettnerulaceae</taxon>
        <taxon>Rhynchosporium</taxon>
    </lineage>
</organism>
<protein>
    <submittedName>
        <fullName evidence="1">Uncharacterized protein</fullName>
    </submittedName>
</protein>
<reference evidence="2" key="1">
    <citation type="submission" date="2016-03" db="EMBL/GenBank/DDBJ databases">
        <authorList>
            <person name="Guldener U."/>
        </authorList>
    </citation>
    <scope>NUCLEOTIDE SEQUENCE [LARGE SCALE GENOMIC DNA]</scope>
    <source>
        <strain evidence="2">04CH-RAC-A.6.1</strain>
    </source>
</reference>
<evidence type="ECO:0000313" key="1">
    <source>
        <dbReference type="EMBL" id="CZT10013.1"/>
    </source>
</evidence>
<proteinExistence type="predicted"/>
<sequence length="284" mass="31793">MARDDCQGLEVLSSVFTMGLFGENRENRDHGLAAKHSIDKGKLQVDRGHNSVAVLYMLSYAKICMRKGQGGYAPPNAYGYRSEISTSCLSGLKDTMVGIKAGTWLMMGLGLRHRTDIEFLCESWRVTLLPLSQLVTIVPLQVEGRSERLFPPQRTIENPRRTAQSCLALSDTGERRIYTSKFKTAGILSGIANYAFLLLRDRAQVLPVFVRRYQCSQRQVNSNSSLADVDMKSFGSNLLTTSPISLSIFILSNHDCIVSNKTWQEMHILNREYSRNKRSGLSSS</sequence>
<evidence type="ECO:0000313" key="2">
    <source>
        <dbReference type="Proteomes" id="UP000178912"/>
    </source>
</evidence>
<dbReference type="EMBL" id="FJUX01000122">
    <property type="protein sequence ID" value="CZT10013.1"/>
    <property type="molecule type" value="Genomic_DNA"/>
</dbReference>